<evidence type="ECO:0000256" key="9">
    <source>
        <dbReference type="ARBA" id="ARBA00022840"/>
    </source>
</evidence>
<keyword evidence="4 15" id="KW-1003">Cell membrane</keyword>
<dbReference type="GO" id="GO:0005524">
    <property type="term" value="F:ATP binding"/>
    <property type="evidence" value="ECO:0007669"/>
    <property type="project" value="UniProtKB-UniRule"/>
</dbReference>
<feature type="transmembrane region" description="Helical" evidence="15">
    <location>
        <begin position="748"/>
        <end position="766"/>
    </location>
</feature>
<evidence type="ECO:0000256" key="6">
    <source>
        <dbReference type="ARBA" id="ARBA00022692"/>
    </source>
</evidence>
<dbReference type="AlphaFoldDB" id="C6WU68"/>
<feature type="transmembrane region" description="Helical" evidence="15">
    <location>
        <begin position="226"/>
        <end position="245"/>
    </location>
</feature>
<keyword evidence="8 15" id="KW-0547">Nucleotide-binding</keyword>
<dbReference type="Proteomes" id="UP000002742">
    <property type="component" value="Chromosome"/>
</dbReference>
<dbReference type="InterPro" id="IPR023298">
    <property type="entry name" value="ATPase_P-typ_TM_dom_sf"/>
</dbReference>
<feature type="transmembrane region" description="Helical" evidence="15">
    <location>
        <begin position="726"/>
        <end position="742"/>
    </location>
</feature>
<evidence type="ECO:0000256" key="7">
    <source>
        <dbReference type="ARBA" id="ARBA00022723"/>
    </source>
</evidence>
<keyword evidence="11" id="KW-1278">Translocase</keyword>
<evidence type="ECO:0000256" key="2">
    <source>
        <dbReference type="ARBA" id="ARBA00006024"/>
    </source>
</evidence>
<keyword evidence="7 15" id="KW-0479">Metal-binding</keyword>
<dbReference type="GO" id="GO:0016887">
    <property type="term" value="F:ATP hydrolysis activity"/>
    <property type="evidence" value="ECO:0007669"/>
    <property type="project" value="InterPro"/>
</dbReference>
<feature type="transmembrane region" description="Helical" evidence="15">
    <location>
        <begin position="411"/>
        <end position="442"/>
    </location>
</feature>
<evidence type="ECO:0000256" key="11">
    <source>
        <dbReference type="ARBA" id="ARBA00022967"/>
    </source>
</evidence>
<comment type="subcellular location">
    <subcellularLocation>
        <location evidence="1">Cell membrane</location>
        <topology evidence="1">Multi-pass membrane protein</topology>
    </subcellularLocation>
</comment>
<comment type="similarity">
    <text evidence="2 15">Belongs to the cation transport ATPase (P-type) (TC 3.A.3) family. Type IB subfamily.</text>
</comment>
<dbReference type="KEGG" id="mmb:Mmol_0557"/>
<dbReference type="OrthoDB" id="8552577at2"/>
<evidence type="ECO:0000256" key="8">
    <source>
        <dbReference type="ARBA" id="ARBA00022741"/>
    </source>
</evidence>
<dbReference type="InterPro" id="IPR018303">
    <property type="entry name" value="ATPase_P-typ_P_site"/>
</dbReference>
<dbReference type="SUPFAM" id="SSF56784">
    <property type="entry name" value="HAD-like"/>
    <property type="match status" value="1"/>
</dbReference>
<gene>
    <name evidence="17" type="ordered locus">Mmol_0557</name>
</gene>
<evidence type="ECO:0000256" key="14">
    <source>
        <dbReference type="ARBA" id="ARBA00023136"/>
    </source>
</evidence>
<evidence type="ECO:0000256" key="13">
    <source>
        <dbReference type="ARBA" id="ARBA00023065"/>
    </source>
</evidence>
<dbReference type="PROSITE" id="PS00154">
    <property type="entry name" value="ATPASE_E1_E2"/>
    <property type="match status" value="1"/>
</dbReference>
<keyword evidence="13" id="KW-0406">Ion transport</keyword>
<dbReference type="InterPro" id="IPR008250">
    <property type="entry name" value="ATPase_P-typ_transduc_dom_A_sf"/>
</dbReference>
<dbReference type="GO" id="GO:0005507">
    <property type="term" value="F:copper ion binding"/>
    <property type="evidence" value="ECO:0007669"/>
    <property type="project" value="TreeGrafter"/>
</dbReference>
<organism evidence="17 18">
    <name type="scientific">Methylotenera mobilis (strain JLW8 / ATCC BAA-1282 / DSM 17540)</name>
    <dbReference type="NCBI Taxonomy" id="583345"/>
    <lineage>
        <taxon>Bacteria</taxon>
        <taxon>Pseudomonadati</taxon>
        <taxon>Pseudomonadota</taxon>
        <taxon>Betaproteobacteria</taxon>
        <taxon>Nitrosomonadales</taxon>
        <taxon>Methylophilaceae</taxon>
        <taxon>Methylotenera</taxon>
    </lineage>
</organism>
<proteinExistence type="inferred from homology"/>
<feature type="transmembrane region" description="Helical" evidence="15">
    <location>
        <begin position="168"/>
        <end position="190"/>
    </location>
</feature>
<dbReference type="SFLD" id="SFLDG00002">
    <property type="entry name" value="C1.7:_P-type_atpase_like"/>
    <property type="match status" value="1"/>
</dbReference>
<keyword evidence="12 15" id="KW-1133">Transmembrane helix</keyword>
<evidence type="ECO:0000256" key="4">
    <source>
        <dbReference type="ARBA" id="ARBA00022475"/>
    </source>
</evidence>
<name>C6WU68_METML</name>
<dbReference type="SFLD" id="SFLDS00003">
    <property type="entry name" value="Haloacid_Dehalogenase"/>
    <property type="match status" value="1"/>
</dbReference>
<evidence type="ECO:0000256" key="3">
    <source>
        <dbReference type="ARBA" id="ARBA00022448"/>
    </source>
</evidence>
<dbReference type="GO" id="GO:0055070">
    <property type="term" value="P:copper ion homeostasis"/>
    <property type="evidence" value="ECO:0007669"/>
    <property type="project" value="TreeGrafter"/>
</dbReference>
<dbReference type="GO" id="GO:0005886">
    <property type="term" value="C:plasma membrane"/>
    <property type="evidence" value="ECO:0007669"/>
    <property type="project" value="UniProtKB-SubCell"/>
</dbReference>
<evidence type="ECO:0000256" key="10">
    <source>
        <dbReference type="ARBA" id="ARBA00022842"/>
    </source>
</evidence>
<dbReference type="PROSITE" id="PS50846">
    <property type="entry name" value="HMA_2"/>
    <property type="match status" value="1"/>
</dbReference>
<feature type="domain" description="HMA" evidence="16">
    <location>
        <begin position="45"/>
        <end position="111"/>
    </location>
</feature>
<feature type="transmembrane region" description="Helical" evidence="15">
    <location>
        <begin position="130"/>
        <end position="148"/>
    </location>
</feature>
<dbReference type="InterPro" id="IPR023299">
    <property type="entry name" value="ATPase_P-typ_cyto_dom_N"/>
</dbReference>
<dbReference type="PANTHER" id="PTHR43520:SF5">
    <property type="entry name" value="CATION-TRANSPORTING P-TYPE ATPASE-RELATED"/>
    <property type="match status" value="1"/>
</dbReference>
<dbReference type="PRINTS" id="PR00119">
    <property type="entry name" value="CATATPASE"/>
</dbReference>
<dbReference type="RefSeq" id="WP_015831504.1">
    <property type="nucleotide sequence ID" value="NC_012968.1"/>
</dbReference>
<keyword evidence="10" id="KW-0460">Magnesium</keyword>
<keyword evidence="9 15" id="KW-0067">ATP-binding</keyword>
<evidence type="ECO:0000259" key="16">
    <source>
        <dbReference type="PROSITE" id="PS50846"/>
    </source>
</evidence>
<dbReference type="NCBIfam" id="TIGR01494">
    <property type="entry name" value="ATPase_P-type"/>
    <property type="match status" value="2"/>
</dbReference>
<keyword evidence="5" id="KW-0597">Phosphoprotein</keyword>
<evidence type="ECO:0000313" key="18">
    <source>
        <dbReference type="Proteomes" id="UP000002742"/>
    </source>
</evidence>
<dbReference type="InterPro" id="IPR036163">
    <property type="entry name" value="HMA_dom_sf"/>
</dbReference>
<dbReference type="Gene3D" id="3.40.50.1000">
    <property type="entry name" value="HAD superfamily/HAD-like"/>
    <property type="match status" value="1"/>
</dbReference>
<dbReference type="SUPFAM" id="SSF81665">
    <property type="entry name" value="Calcium ATPase, transmembrane domain M"/>
    <property type="match status" value="1"/>
</dbReference>
<feature type="transmembrane region" description="Helical" evidence="15">
    <location>
        <begin position="383"/>
        <end position="405"/>
    </location>
</feature>
<dbReference type="SUPFAM" id="SSF55008">
    <property type="entry name" value="HMA, heavy metal-associated domain"/>
    <property type="match status" value="1"/>
</dbReference>
<dbReference type="HOGENOM" id="CLU_001771_0_3_4"/>
<dbReference type="GO" id="GO:0043682">
    <property type="term" value="F:P-type divalent copper transporter activity"/>
    <property type="evidence" value="ECO:0007669"/>
    <property type="project" value="TreeGrafter"/>
</dbReference>
<evidence type="ECO:0000256" key="15">
    <source>
        <dbReference type="RuleBase" id="RU362081"/>
    </source>
</evidence>
<reference evidence="17 18" key="2">
    <citation type="journal article" date="2011" name="J. Bacteriol.">
        <title>Genomes of three methylotrophs from a single niche uncover genetic and metabolic divergence of Methylophilaceae.</title>
        <authorList>
            <person name="Lapidus A."/>
            <person name="Clum A."/>
            <person name="Labutti K."/>
            <person name="Kaluzhnaya M.G."/>
            <person name="Lim S."/>
            <person name="Beck D.A."/>
            <person name="Glavina Del Rio T."/>
            <person name="Nolan M."/>
            <person name="Mavromatis K."/>
            <person name="Huntemann M."/>
            <person name="Lucas S."/>
            <person name="Lidstrom M.E."/>
            <person name="Ivanova N."/>
            <person name="Chistoserdova L."/>
        </authorList>
    </citation>
    <scope>NUCLEOTIDE SEQUENCE [LARGE SCALE GENOMIC DNA]</scope>
    <source>
        <strain evidence="18">JLW8 / ATCC BAA-1282 / DSM 17540</strain>
    </source>
</reference>
<dbReference type="CDD" id="cd02079">
    <property type="entry name" value="P-type_ATPase_HM"/>
    <property type="match status" value="1"/>
</dbReference>
<dbReference type="InterPro" id="IPR044492">
    <property type="entry name" value="P_typ_ATPase_HD_dom"/>
</dbReference>
<dbReference type="SFLD" id="SFLDF00027">
    <property type="entry name" value="p-type_atpase"/>
    <property type="match status" value="1"/>
</dbReference>
<dbReference type="InterPro" id="IPR059000">
    <property type="entry name" value="ATPase_P-type_domA"/>
</dbReference>
<dbReference type="InterPro" id="IPR006121">
    <property type="entry name" value="HMA_dom"/>
</dbReference>
<keyword evidence="3" id="KW-0813">Transport</keyword>
<dbReference type="InterPro" id="IPR027256">
    <property type="entry name" value="P-typ_ATPase_IB"/>
</dbReference>
<dbReference type="InterPro" id="IPR001757">
    <property type="entry name" value="P_typ_ATPase"/>
</dbReference>
<reference evidence="18" key="1">
    <citation type="submission" date="2009-07" db="EMBL/GenBank/DDBJ databases">
        <title>Complete sequence of Methylotenera mobilis JLW8.</title>
        <authorList>
            <consortium name="US DOE Joint Genome Institute"/>
            <person name="Lucas S."/>
            <person name="Copeland A."/>
            <person name="Lapidus A."/>
            <person name="Glavina del Rio T."/>
            <person name="Tice H."/>
            <person name="Bruce D."/>
            <person name="Goodwin L."/>
            <person name="Pitluck S."/>
            <person name="LaButti K.M."/>
            <person name="Clum A."/>
            <person name="Larimer F."/>
            <person name="Land M."/>
            <person name="Hauser L."/>
            <person name="Kyrpides N."/>
            <person name="Mikhailova N."/>
            <person name="Kayluzhnaya M."/>
            <person name="Chistoserdova L."/>
        </authorList>
    </citation>
    <scope>NUCLEOTIDE SEQUENCE [LARGE SCALE GENOMIC DNA]</scope>
    <source>
        <strain evidence="18">JLW8 / ATCC BAA-1282 / DSM 17540</strain>
    </source>
</reference>
<evidence type="ECO:0000313" key="17">
    <source>
        <dbReference type="EMBL" id="ACT47467.1"/>
    </source>
</evidence>
<accession>C6WU68</accession>
<protein>
    <submittedName>
        <fullName evidence="17">Heavy metal translocating P-type ATPase</fullName>
    </submittedName>
</protein>
<evidence type="ECO:0000256" key="12">
    <source>
        <dbReference type="ARBA" id="ARBA00022989"/>
    </source>
</evidence>
<dbReference type="Gene3D" id="3.30.70.100">
    <property type="match status" value="1"/>
</dbReference>
<dbReference type="Gene3D" id="2.70.150.10">
    <property type="entry name" value="Calcium-transporting ATPase, cytoplasmic transduction domain A"/>
    <property type="match status" value="1"/>
</dbReference>
<feature type="transmembrane region" description="Helical" evidence="15">
    <location>
        <begin position="202"/>
        <end position="220"/>
    </location>
</feature>
<dbReference type="Pfam" id="PF00122">
    <property type="entry name" value="E1-E2_ATPase"/>
    <property type="match status" value="1"/>
</dbReference>
<dbReference type="PANTHER" id="PTHR43520">
    <property type="entry name" value="ATP7, ISOFORM B"/>
    <property type="match status" value="1"/>
</dbReference>
<dbReference type="Gene3D" id="3.40.1110.10">
    <property type="entry name" value="Calcium-transporting ATPase, cytoplasmic domain N"/>
    <property type="match status" value="1"/>
</dbReference>
<evidence type="ECO:0000256" key="5">
    <source>
        <dbReference type="ARBA" id="ARBA00022553"/>
    </source>
</evidence>
<keyword evidence="14 15" id="KW-0472">Membrane</keyword>
<dbReference type="InterPro" id="IPR036412">
    <property type="entry name" value="HAD-like_sf"/>
</dbReference>
<dbReference type="Pfam" id="PF00403">
    <property type="entry name" value="HMA"/>
    <property type="match status" value="1"/>
</dbReference>
<dbReference type="Pfam" id="PF00702">
    <property type="entry name" value="Hydrolase"/>
    <property type="match status" value="1"/>
</dbReference>
<dbReference type="CDD" id="cd00371">
    <property type="entry name" value="HMA"/>
    <property type="match status" value="1"/>
</dbReference>
<dbReference type="InterPro" id="IPR023214">
    <property type="entry name" value="HAD_sf"/>
</dbReference>
<sequence length="800" mass="85967">MLTNTFSTEDTPSNAAWTILDTEDQWQAFSKPVASQDLQSTQQLVQSDLLLDGLRCAACSGIIEEGLKSTPGIVSARVSMSKRRAVVVWAPDATLPSKILTAIHNLGYSAFPATQHEDDLASLQKQRAAFWRWMVSGFCMMQVMMYASPTYFTTPGEISSDILHLLNWASWLLSLPVLLFSSSAFFSNALRDLKQKQISMDLPVALGIIITFIVSSAATFDPSNWWGHTVYFDSLTMFVFFLLSARLVEVKLHRKTLGALDNLASRIPENTERQNPDGTFARVLNSKLKVGDVVRVQIGEAFPADGTIISGNTSVDESLLTGESTPIQKNLHDDVIAGSYNLRQPVCITLNTIGESTKYGQIVNLINNAAVEKPRLSKLADRVARPFLLFVMLSAAGAAALLWHIDHGRALMTAAAVLIVTCPCALSLATPAAMLASASAFVKRGILIKRIQAIENIADIDTIIFDKTGTLTEDHIQIKAISAKVGLSEAAALTLAAAVAQHSMHPISRALVNAHKAGNLQAPAMELDDIQETSGAGISAKINSSATDASTAEHCAVGDELKLGSAMFCGIAIADTNTQQVYLANQQGWLATFTLQEAIKHNAALAIAALKEAKLAIELLSGDRSNAVENTATQIGITQFQAACSPEDKLLRLQALKREGKKVLMVGDGLNDGPILASAHVSIAMGKGVPLTLAHADYVFLNGDISQIPNLIRHAKQTMKIIKENIAWAIVYNLISIPLAFFGILSAWLAGLGMAVSSLIVVANALRLTKFASSKTDTQGIDALETNNHETNTISDSLRS</sequence>
<dbReference type="EMBL" id="CP001672">
    <property type="protein sequence ID" value="ACT47467.1"/>
    <property type="molecule type" value="Genomic_DNA"/>
</dbReference>
<evidence type="ECO:0000256" key="1">
    <source>
        <dbReference type="ARBA" id="ARBA00004651"/>
    </source>
</evidence>
<keyword evidence="6 15" id="KW-0812">Transmembrane</keyword>
<dbReference type="SUPFAM" id="SSF81653">
    <property type="entry name" value="Calcium ATPase, transduction domain A"/>
    <property type="match status" value="1"/>
</dbReference>
<dbReference type="NCBIfam" id="TIGR01525">
    <property type="entry name" value="ATPase-IB_hvy"/>
    <property type="match status" value="1"/>
</dbReference>
<dbReference type="STRING" id="583345.Mmol_0557"/>
<dbReference type="eggNOG" id="COG2217">
    <property type="taxonomic scope" value="Bacteria"/>
</dbReference>
<keyword evidence="18" id="KW-1185">Reference proteome</keyword>